<dbReference type="InterPro" id="IPR001173">
    <property type="entry name" value="Glyco_trans_2-like"/>
</dbReference>
<dbReference type="EC" id="2.4.-.-" evidence="5"/>
<dbReference type="PANTHER" id="PTHR43179">
    <property type="entry name" value="RHAMNOSYLTRANSFERASE WBBL"/>
    <property type="match status" value="1"/>
</dbReference>
<evidence type="ECO:0000256" key="1">
    <source>
        <dbReference type="ARBA" id="ARBA00006739"/>
    </source>
</evidence>
<comment type="caution">
    <text evidence="5">The sequence shown here is derived from an EMBL/GenBank/DDBJ whole genome shotgun (WGS) entry which is preliminary data.</text>
</comment>
<feature type="domain" description="Glycosyltransferase 2-like" evidence="4">
    <location>
        <begin position="8"/>
        <end position="182"/>
    </location>
</feature>
<dbReference type="STRING" id="1279009.ADICEAN_01666"/>
<dbReference type="AlphaFoldDB" id="M7N3C3"/>
<keyword evidence="3 5" id="KW-0808">Transferase</keyword>
<organism evidence="5 6">
    <name type="scientific">Cesiribacter andamanensis AMV16</name>
    <dbReference type="NCBI Taxonomy" id="1279009"/>
    <lineage>
        <taxon>Bacteria</taxon>
        <taxon>Pseudomonadati</taxon>
        <taxon>Bacteroidota</taxon>
        <taxon>Cytophagia</taxon>
        <taxon>Cytophagales</taxon>
        <taxon>Cesiribacteraceae</taxon>
        <taxon>Cesiribacter</taxon>
    </lineage>
</organism>
<dbReference type="EMBL" id="AODQ01000032">
    <property type="protein sequence ID" value="EMR03188.1"/>
    <property type="molecule type" value="Genomic_DNA"/>
</dbReference>
<dbReference type="PATRIC" id="fig|1279009.4.peg.1691"/>
<evidence type="ECO:0000313" key="6">
    <source>
        <dbReference type="Proteomes" id="UP000011910"/>
    </source>
</evidence>
<evidence type="ECO:0000259" key="4">
    <source>
        <dbReference type="Pfam" id="PF00535"/>
    </source>
</evidence>
<evidence type="ECO:0000313" key="5">
    <source>
        <dbReference type="EMBL" id="EMR03188.1"/>
    </source>
</evidence>
<gene>
    <name evidence="5" type="primary">wbbL_2</name>
    <name evidence="5" type="ORF">ADICEAN_01666</name>
</gene>
<dbReference type="Pfam" id="PF00535">
    <property type="entry name" value="Glycos_transf_2"/>
    <property type="match status" value="1"/>
</dbReference>
<dbReference type="GO" id="GO:0016757">
    <property type="term" value="F:glycosyltransferase activity"/>
    <property type="evidence" value="ECO:0007669"/>
    <property type="project" value="UniProtKB-KW"/>
</dbReference>
<comment type="similarity">
    <text evidence="1">Belongs to the glycosyltransferase 2 family.</text>
</comment>
<dbReference type="InterPro" id="IPR029044">
    <property type="entry name" value="Nucleotide-diphossugar_trans"/>
</dbReference>
<evidence type="ECO:0000256" key="2">
    <source>
        <dbReference type="ARBA" id="ARBA00022676"/>
    </source>
</evidence>
<name>M7N3C3_9BACT</name>
<dbReference type="OrthoDB" id="9771846at2"/>
<dbReference type="PANTHER" id="PTHR43179:SF12">
    <property type="entry name" value="GALACTOFURANOSYLTRANSFERASE GLFT2"/>
    <property type="match status" value="1"/>
</dbReference>
<proteinExistence type="inferred from homology"/>
<accession>M7N3C3</accession>
<protein>
    <submittedName>
        <fullName evidence="5">dTDP-Rha:alpha-D-GlcNAc-pyrophosphate polyprenol, alpha-3-L-rhamnosyltransferase</fullName>
        <ecNumber evidence="5">2.4.-.-</ecNumber>
    </submittedName>
</protein>
<dbReference type="eggNOG" id="COG1216">
    <property type="taxonomic scope" value="Bacteria"/>
</dbReference>
<keyword evidence="6" id="KW-1185">Reference proteome</keyword>
<dbReference type="Proteomes" id="UP000011910">
    <property type="component" value="Unassembled WGS sequence"/>
</dbReference>
<reference evidence="5 6" key="1">
    <citation type="journal article" date="2013" name="Genome Announc.">
        <title>Draft Genome Sequence of Cesiribacter andamanensis Strain AMV16T, Isolated from a Soil Sample from a Mud Volcano in the Andaman Islands, India.</title>
        <authorList>
            <person name="Shivaji S."/>
            <person name="Ara S."/>
            <person name="Begum Z."/>
            <person name="Srinivas T.N."/>
            <person name="Singh A."/>
            <person name="Kumar Pinnaka A."/>
        </authorList>
    </citation>
    <scope>NUCLEOTIDE SEQUENCE [LARGE SCALE GENOMIC DNA]</scope>
    <source>
        <strain evidence="5 6">AMV16</strain>
    </source>
</reference>
<sequence length="335" mass="38087">MNQQLALVILNYNGAHFLAEFLPGVLEHSPGCRIIVADNASTDHSLALLAERFPQVEVLPLSRNFGFAGGYNEALRQIDTPYYLLLNSDVAVTPGWLDPLLSLMEANPAIAACQPKIKAYHQPRYFEYAGAAGGYLDWLAYPFCRGRLFDTLEEDKGQYNLPRPVFWATGACMLIRSRVFWEAGGFDKDFFAHMEEIDLCWRIHGLGYEVWAQPASVVFHVGGGTLPKENPRKTYLNFRNGLWMLIKNADNDLIYKLPLRVGLDWAASLQFLLQGKGPSAKAVLKSHLDTLKSVEKLHTKRREIEKKQLGKAPLFPKLVVFEYFFRKRKFFSQLE</sequence>
<keyword evidence="2 5" id="KW-0328">Glycosyltransferase</keyword>
<dbReference type="Gene3D" id="3.90.550.10">
    <property type="entry name" value="Spore Coat Polysaccharide Biosynthesis Protein SpsA, Chain A"/>
    <property type="match status" value="1"/>
</dbReference>
<dbReference type="CDD" id="cd04186">
    <property type="entry name" value="GT_2_like_c"/>
    <property type="match status" value="1"/>
</dbReference>
<dbReference type="SUPFAM" id="SSF53448">
    <property type="entry name" value="Nucleotide-diphospho-sugar transferases"/>
    <property type="match status" value="1"/>
</dbReference>
<evidence type="ECO:0000256" key="3">
    <source>
        <dbReference type="ARBA" id="ARBA00022679"/>
    </source>
</evidence>
<dbReference type="RefSeq" id="WP_009195063.1">
    <property type="nucleotide sequence ID" value="NZ_AODQ01000032.1"/>
</dbReference>